<evidence type="ECO:0000313" key="1">
    <source>
        <dbReference type="EMBL" id="GBN76168.1"/>
    </source>
</evidence>
<keyword evidence="2" id="KW-1185">Reference proteome</keyword>
<reference evidence="1 2" key="1">
    <citation type="journal article" date="2019" name="Sci. Rep.">
        <title>Orb-weaving spider Araneus ventricosus genome elucidates the spidroin gene catalogue.</title>
        <authorList>
            <person name="Kono N."/>
            <person name="Nakamura H."/>
            <person name="Ohtoshi R."/>
            <person name="Moran D.A.P."/>
            <person name="Shinohara A."/>
            <person name="Yoshida Y."/>
            <person name="Fujiwara M."/>
            <person name="Mori M."/>
            <person name="Tomita M."/>
            <person name="Arakawa K."/>
        </authorList>
    </citation>
    <scope>NUCLEOTIDE SEQUENCE [LARGE SCALE GENOMIC DNA]</scope>
</reference>
<comment type="caution">
    <text evidence="1">The sequence shown here is derived from an EMBL/GenBank/DDBJ whole genome shotgun (WGS) entry which is preliminary data.</text>
</comment>
<dbReference type="Proteomes" id="UP000499080">
    <property type="component" value="Unassembled WGS sequence"/>
</dbReference>
<accession>A0A4Y2RKI9</accession>
<dbReference type="AlphaFoldDB" id="A0A4Y2RKI9"/>
<organism evidence="1 2">
    <name type="scientific">Araneus ventricosus</name>
    <name type="common">Orbweaver spider</name>
    <name type="synonym">Epeira ventricosa</name>
    <dbReference type="NCBI Taxonomy" id="182803"/>
    <lineage>
        <taxon>Eukaryota</taxon>
        <taxon>Metazoa</taxon>
        <taxon>Ecdysozoa</taxon>
        <taxon>Arthropoda</taxon>
        <taxon>Chelicerata</taxon>
        <taxon>Arachnida</taxon>
        <taxon>Araneae</taxon>
        <taxon>Araneomorphae</taxon>
        <taxon>Entelegynae</taxon>
        <taxon>Araneoidea</taxon>
        <taxon>Araneidae</taxon>
        <taxon>Araneus</taxon>
    </lineage>
</organism>
<protein>
    <submittedName>
        <fullName evidence="1">Uncharacterized protein</fullName>
    </submittedName>
</protein>
<dbReference type="EMBL" id="BGPR01017439">
    <property type="protein sequence ID" value="GBN76168.1"/>
    <property type="molecule type" value="Genomic_DNA"/>
</dbReference>
<gene>
    <name evidence="1" type="ORF">AVEN_260383_1</name>
</gene>
<name>A0A4Y2RKI9_ARAVE</name>
<sequence length="123" mass="13077">MTRTTPELAHPSPNFRATPTGGVHAAYRFSDIVCRQSLDKTNHVCSSGLNVHQAHCGSSVESGVEPTTIGVQSPDYVKPCSDGAWLGRPRVSRGSYLWTVVGGILTSRVVPTERGLANLSASN</sequence>
<proteinExistence type="predicted"/>
<evidence type="ECO:0000313" key="2">
    <source>
        <dbReference type="Proteomes" id="UP000499080"/>
    </source>
</evidence>